<evidence type="ECO:0000313" key="2">
    <source>
        <dbReference type="Proteomes" id="UP000594865"/>
    </source>
</evidence>
<keyword evidence="2" id="KW-1185">Reference proteome</keyword>
<accession>A0A7T3BKM4</accession>
<dbReference type="Proteomes" id="UP000594865">
    <property type="component" value="Chromosome"/>
</dbReference>
<organism evidence="1 2">
    <name type="scientific">Neisseria cinerea</name>
    <dbReference type="NCBI Taxonomy" id="483"/>
    <lineage>
        <taxon>Bacteria</taxon>
        <taxon>Pseudomonadati</taxon>
        <taxon>Pseudomonadota</taxon>
        <taxon>Betaproteobacteria</taxon>
        <taxon>Neisseriales</taxon>
        <taxon>Neisseriaceae</taxon>
        <taxon>Neisseria</taxon>
    </lineage>
</organism>
<reference evidence="1 2" key="1">
    <citation type="submission" date="2020-12" db="EMBL/GenBank/DDBJ databases">
        <title>FDA dAtabase for Regulatory Grade micrObial Sequences (FDA-ARGOS): Supporting development and validation of Infectious Disease Dx tests.</title>
        <authorList>
            <person name="Sproer C."/>
            <person name="Gronow S."/>
            <person name="Severitt S."/>
            <person name="Schroder I."/>
            <person name="Tallon L."/>
            <person name="Sadzewicz L."/>
            <person name="Zhao X."/>
            <person name="Boylan J."/>
            <person name="Ott S."/>
            <person name="Bowen H."/>
            <person name="Vavikolanu K."/>
            <person name="Mehta A."/>
            <person name="Aluvathingal J."/>
            <person name="Nadendla S."/>
            <person name="Lowell S."/>
            <person name="Myers T."/>
            <person name="Yan Y."/>
            <person name="Sichtig H."/>
        </authorList>
    </citation>
    <scope>NUCLEOTIDE SEQUENCE [LARGE SCALE GENOMIC DNA]</scope>
    <source>
        <strain evidence="1 2">FDAARGOS_871</strain>
    </source>
</reference>
<dbReference type="AlphaFoldDB" id="A0A7T3BKM4"/>
<proteinExistence type="predicted"/>
<evidence type="ECO:0000313" key="1">
    <source>
        <dbReference type="EMBL" id="QPT37337.1"/>
    </source>
</evidence>
<name>A0A7T3BKM4_NEICI</name>
<protein>
    <submittedName>
        <fullName evidence="1">Uncharacterized protein</fullName>
    </submittedName>
</protein>
<sequence length="66" mass="7370">MPSEAEQYGKASTPKRRIGFFSGLILFIDKANKDEVVLIDASGLGEKIKDGKNQKTILFRAEEQKI</sequence>
<dbReference type="EMBL" id="CP065726">
    <property type="protein sequence ID" value="QPT37337.1"/>
    <property type="molecule type" value="Genomic_DNA"/>
</dbReference>
<gene>
    <name evidence="1" type="ORF">I6G28_05130</name>
</gene>